<reference evidence="1" key="1">
    <citation type="submission" date="2020-04" db="EMBL/GenBank/DDBJ databases">
        <title>Draft genome resource of the tomato pathogen Pseudocercospora fuligena.</title>
        <authorList>
            <person name="Zaccaron A."/>
        </authorList>
    </citation>
    <scope>NUCLEOTIDE SEQUENCE</scope>
    <source>
        <strain evidence="1">PF001</strain>
    </source>
</reference>
<dbReference type="PANTHER" id="PTHR10622">
    <property type="entry name" value="HET DOMAIN-CONTAINING PROTEIN"/>
    <property type="match status" value="1"/>
</dbReference>
<proteinExistence type="predicted"/>
<keyword evidence="2" id="KW-1185">Reference proteome</keyword>
<name>A0A8H6VDM0_9PEZI</name>
<dbReference type="AlphaFoldDB" id="A0A8H6VDM0"/>
<accession>A0A8H6VDM0</accession>
<dbReference type="PANTHER" id="PTHR10622:SF10">
    <property type="entry name" value="HET DOMAIN-CONTAINING PROTEIN"/>
    <property type="match status" value="1"/>
</dbReference>
<gene>
    <name evidence="1" type="ORF">HII31_10120</name>
</gene>
<evidence type="ECO:0000313" key="2">
    <source>
        <dbReference type="Proteomes" id="UP000660729"/>
    </source>
</evidence>
<dbReference type="EMBL" id="JABCIY010000209">
    <property type="protein sequence ID" value="KAF7188458.1"/>
    <property type="molecule type" value="Genomic_DNA"/>
</dbReference>
<dbReference type="Proteomes" id="UP000660729">
    <property type="component" value="Unassembled WGS sequence"/>
</dbReference>
<organism evidence="1 2">
    <name type="scientific">Pseudocercospora fuligena</name>
    <dbReference type="NCBI Taxonomy" id="685502"/>
    <lineage>
        <taxon>Eukaryota</taxon>
        <taxon>Fungi</taxon>
        <taxon>Dikarya</taxon>
        <taxon>Ascomycota</taxon>
        <taxon>Pezizomycotina</taxon>
        <taxon>Dothideomycetes</taxon>
        <taxon>Dothideomycetidae</taxon>
        <taxon>Mycosphaerellales</taxon>
        <taxon>Mycosphaerellaceae</taxon>
        <taxon>Pseudocercospora</taxon>
    </lineage>
</organism>
<protein>
    <submittedName>
        <fullName evidence="1">Uncharacterized protein</fullName>
    </submittedName>
</protein>
<sequence>MPLLYGEGAKAFIRLQETVLAATMDHSLLAWTPYALEQCHLLLAPDCYCFRLATDLVSKADPSVDPDFAITNRGLRMTLPMSSSGHPGLVLARLQCRRWSDKSLFALRLRYVGPVEPKAFTRGPKPYEVVRTISGTDERYWIEGCRSKWVDLVMLRTPLNVTIPVELPTGVRVVSAGVGQIGRYWHSRLLEFSIPQSVFEPAFIEVMDLVTRKKKVLSLLRWRLRDIVVGWTSWRAHWTHETEGLSLGEMILAAARKDNTRAWRIPGTTEVLKAEVWATGMGDLPQERDLPETTAILRLIKEPQSSDFASLWSSYPEEVRTAFTMRMLSGIAAASQAPTTNMKDVLRAALVDDGALLRELYAADISGLVAELREIEVAVEGWTLEKFQGGTTADMSDITIDDLD</sequence>
<comment type="caution">
    <text evidence="1">The sequence shown here is derived from an EMBL/GenBank/DDBJ whole genome shotgun (WGS) entry which is preliminary data.</text>
</comment>
<evidence type="ECO:0000313" key="1">
    <source>
        <dbReference type="EMBL" id="KAF7188458.1"/>
    </source>
</evidence>